<evidence type="ECO:0000313" key="2">
    <source>
        <dbReference type="EnsemblMetazoa" id="XP_008179496.1"/>
    </source>
</evidence>
<feature type="compositionally biased region" description="Low complexity" evidence="1">
    <location>
        <begin position="233"/>
        <end position="243"/>
    </location>
</feature>
<sequence length="243" mass="27891">MAMSKELVISSTYFPRKNIHKHTWVSPNGLTKNQIDHAMISKKHMSCISNVRSYRGADADTDHYLIIAHFRIRLSSKWKRSSKTNNSKFNVEILRDQEIAKQYEKLVQKEIGKNSGKNSTEDIENQWNRTKQIITDCASVHISNIHEWVEDGELVKCEHAPLSNDEQRNKLWINQNSESHDALKKIITAKDFIKDLAHAKHFIHTGSFQSENDVDNMDCTIENNICDEPEPTSSSNNSNALDS</sequence>
<feature type="region of interest" description="Disordered" evidence="1">
    <location>
        <begin position="223"/>
        <end position="243"/>
    </location>
</feature>
<organism evidence="2 3">
    <name type="scientific">Acyrthosiphon pisum</name>
    <name type="common">Pea aphid</name>
    <dbReference type="NCBI Taxonomy" id="7029"/>
    <lineage>
        <taxon>Eukaryota</taxon>
        <taxon>Metazoa</taxon>
        <taxon>Ecdysozoa</taxon>
        <taxon>Arthropoda</taxon>
        <taxon>Hexapoda</taxon>
        <taxon>Insecta</taxon>
        <taxon>Pterygota</taxon>
        <taxon>Neoptera</taxon>
        <taxon>Paraneoptera</taxon>
        <taxon>Hemiptera</taxon>
        <taxon>Sternorrhyncha</taxon>
        <taxon>Aphidomorpha</taxon>
        <taxon>Aphidoidea</taxon>
        <taxon>Aphididae</taxon>
        <taxon>Macrosiphini</taxon>
        <taxon>Acyrthosiphon</taxon>
    </lineage>
</organism>
<name>A0A8R2B3J5_ACYPI</name>
<protein>
    <submittedName>
        <fullName evidence="2">Uncharacterized protein</fullName>
    </submittedName>
</protein>
<dbReference type="GeneID" id="100569652"/>
<dbReference type="Proteomes" id="UP000007819">
    <property type="component" value="Chromosome X"/>
</dbReference>
<dbReference type="OrthoDB" id="6623528at2759"/>
<evidence type="ECO:0000313" key="3">
    <source>
        <dbReference type="Proteomes" id="UP000007819"/>
    </source>
</evidence>
<dbReference type="AlphaFoldDB" id="A0A8R2B3J5"/>
<evidence type="ECO:0000256" key="1">
    <source>
        <dbReference type="SAM" id="MobiDB-lite"/>
    </source>
</evidence>
<proteinExistence type="predicted"/>
<accession>A0A8R2B3J5</accession>
<dbReference type="KEGG" id="api:100569652"/>
<reference evidence="2" key="2">
    <citation type="submission" date="2022-06" db="UniProtKB">
        <authorList>
            <consortium name="EnsemblMetazoa"/>
        </authorList>
    </citation>
    <scope>IDENTIFICATION</scope>
</reference>
<dbReference type="EnsemblMetazoa" id="XM_008181274.1">
    <property type="protein sequence ID" value="XP_008179496.1"/>
    <property type="gene ID" value="LOC100569652"/>
</dbReference>
<keyword evidence="3" id="KW-1185">Reference proteome</keyword>
<reference evidence="3" key="1">
    <citation type="submission" date="2010-06" db="EMBL/GenBank/DDBJ databases">
        <authorList>
            <person name="Jiang H."/>
            <person name="Abraham K."/>
            <person name="Ali S."/>
            <person name="Alsbrooks S.L."/>
            <person name="Anim B.N."/>
            <person name="Anosike U.S."/>
            <person name="Attaway T."/>
            <person name="Bandaranaike D.P."/>
            <person name="Battles P.K."/>
            <person name="Bell S.N."/>
            <person name="Bell A.V."/>
            <person name="Beltran B."/>
            <person name="Bickham C."/>
            <person name="Bustamante Y."/>
            <person name="Caleb T."/>
            <person name="Canada A."/>
            <person name="Cardenas V."/>
            <person name="Carter K."/>
            <person name="Chacko J."/>
            <person name="Chandrabose M.N."/>
            <person name="Chavez D."/>
            <person name="Chavez A."/>
            <person name="Chen L."/>
            <person name="Chu H.-S."/>
            <person name="Claassen K.J."/>
            <person name="Cockrell R."/>
            <person name="Collins M."/>
            <person name="Cooper J.A."/>
            <person name="Cree A."/>
            <person name="Curry S.M."/>
            <person name="Da Y."/>
            <person name="Dao M.D."/>
            <person name="Das B."/>
            <person name="Davila M.-L."/>
            <person name="Davy-Carroll L."/>
            <person name="Denson S."/>
            <person name="Dinh H."/>
            <person name="Ebong V.E."/>
            <person name="Edwards J.R."/>
            <person name="Egan A."/>
            <person name="El-Daye J."/>
            <person name="Escobedo L."/>
            <person name="Fernandez S."/>
            <person name="Fernando P.R."/>
            <person name="Flagg N."/>
            <person name="Forbes L.D."/>
            <person name="Fowler R.G."/>
            <person name="Fu Q."/>
            <person name="Gabisi R.A."/>
            <person name="Ganer J."/>
            <person name="Garbino Pronczuk A."/>
            <person name="Garcia R.M."/>
            <person name="Garner T."/>
            <person name="Garrett T.E."/>
            <person name="Gonzalez D.A."/>
            <person name="Hamid H."/>
            <person name="Hawkins E.S."/>
            <person name="Hirani K."/>
            <person name="Hogues M.E."/>
            <person name="Hollins B."/>
            <person name="Hsiao C.-H."/>
            <person name="Jabil R."/>
            <person name="James M.L."/>
            <person name="Jhangiani S.N."/>
            <person name="Johnson B."/>
            <person name="Johnson Q."/>
            <person name="Joshi V."/>
            <person name="Kalu J.B."/>
            <person name="Kam C."/>
            <person name="Kashfia A."/>
            <person name="Keebler J."/>
            <person name="Kisamo H."/>
            <person name="Kovar C.L."/>
            <person name="Lago L.A."/>
            <person name="Lai C.-Y."/>
            <person name="Laidlaw J."/>
            <person name="Lara F."/>
            <person name="Le T.-K."/>
            <person name="Lee S.L."/>
            <person name="Legall F.H."/>
            <person name="Lemon S.J."/>
            <person name="Lewis L.R."/>
            <person name="Li B."/>
            <person name="Liu Y."/>
            <person name="Liu Y.-S."/>
            <person name="Lopez J."/>
            <person name="Lozado R.J."/>
            <person name="Lu J."/>
            <person name="Madu R.C."/>
            <person name="Maheshwari M."/>
            <person name="Maheshwari R."/>
            <person name="Malloy K."/>
            <person name="Martinez E."/>
            <person name="Mathew T."/>
            <person name="Mercado I.C."/>
            <person name="Mercado C."/>
            <person name="Meyer B."/>
            <person name="Montgomery K."/>
            <person name="Morgan M.B."/>
            <person name="Munidasa M."/>
            <person name="Nazareth L.V."/>
            <person name="Nelson J."/>
            <person name="Ng B.M."/>
            <person name="Nguyen N.B."/>
            <person name="Nguyen P.Q."/>
            <person name="Nguyen T."/>
            <person name="Obregon M."/>
            <person name="Okwuonu G.O."/>
            <person name="Onwere C.G."/>
            <person name="Orozco G."/>
            <person name="Parra A."/>
            <person name="Patel S."/>
            <person name="Patil S."/>
            <person name="Perez A."/>
            <person name="Perez Y."/>
            <person name="Pham C."/>
            <person name="Primus E.L."/>
            <person name="Pu L.-L."/>
            <person name="Puazo M."/>
            <person name="Qin X."/>
            <person name="Quiroz J.B."/>
            <person name="Reese J."/>
            <person name="Richards S."/>
            <person name="Rives C.M."/>
            <person name="Robberts R."/>
            <person name="Ruiz S.J."/>
            <person name="Ruiz M.J."/>
            <person name="Santibanez J."/>
            <person name="Schneider B.W."/>
            <person name="Sisson I."/>
            <person name="Smith M."/>
            <person name="Sodergren E."/>
            <person name="Song X.-Z."/>
            <person name="Song B.B."/>
            <person name="Summersgill H."/>
            <person name="Thelus R."/>
            <person name="Thornton R.D."/>
            <person name="Trejos Z.Y."/>
            <person name="Usmani K."/>
            <person name="Vattathil S."/>
            <person name="Villasana D."/>
            <person name="Walker D.L."/>
            <person name="Wang S."/>
            <person name="Wang K."/>
            <person name="White C.S."/>
            <person name="Williams A.C."/>
            <person name="Williamson J."/>
            <person name="Wilson K."/>
            <person name="Woghiren I.O."/>
            <person name="Woodworth J.R."/>
            <person name="Worley K.C."/>
            <person name="Wright R.A."/>
            <person name="Wu W."/>
            <person name="Young L."/>
            <person name="Zhang L."/>
            <person name="Zhang J."/>
            <person name="Zhu Y."/>
            <person name="Muzny D.M."/>
            <person name="Weinstock G."/>
            <person name="Gibbs R.A."/>
        </authorList>
    </citation>
    <scope>NUCLEOTIDE SEQUENCE [LARGE SCALE GENOMIC DNA]</scope>
    <source>
        <strain evidence="3">LSR1</strain>
    </source>
</reference>
<dbReference type="RefSeq" id="XP_008179496.1">
    <property type="nucleotide sequence ID" value="XM_008181274.1"/>
</dbReference>